<gene>
    <name evidence="1" type="ORF">DWZ34_02260</name>
</gene>
<proteinExistence type="predicted"/>
<name>A0A415TFL0_9BACT</name>
<reference evidence="1 2" key="1">
    <citation type="submission" date="2018-08" db="EMBL/GenBank/DDBJ databases">
        <title>A genome reference for cultivated species of the human gut microbiota.</title>
        <authorList>
            <person name="Zou Y."/>
            <person name="Xue W."/>
            <person name="Luo G."/>
        </authorList>
    </citation>
    <scope>NUCLEOTIDE SEQUENCE [LARGE SCALE GENOMIC DNA]</scope>
    <source>
        <strain evidence="1 2">AF31-28B-AC</strain>
    </source>
</reference>
<comment type="caution">
    <text evidence="1">The sequence shown here is derived from an EMBL/GenBank/DDBJ whole genome shotgun (WGS) entry which is preliminary data.</text>
</comment>
<dbReference type="EMBL" id="QRQK01000003">
    <property type="protein sequence ID" value="RHM99928.1"/>
    <property type="molecule type" value="Genomic_DNA"/>
</dbReference>
<evidence type="ECO:0000313" key="1">
    <source>
        <dbReference type="EMBL" id="RHM99928.1"/>
    </source>
</evidence>
<sequence>MLRAVYSLGRHSIDIFIVDAYNKSQHAMIKEAREFNDVYNYMQYLNKHPEGGCASEFCDSICSLLSRDNSYNYTYGKDTYKYISQSRNSDLTMRLSELAYSPVKKDNKIEGWKLFIEHVPEKYQRDTNDKVSQLDNELWGIERKA</sequence>
<organism evidence="1 2">
    <name type="scientific">Phocaeicola plebeius</name>
    <dbReference type="NCBI Taxonomy" id="310297"/>
    <lineage>
        <taxon>Bacteria</taxon>
        <taxon>Pseudomonadati</taxon>
        <taxon>Bacteroidota</taxon>
        <taxon>Bacteroidia</taxon>
        <taxon>Bacteroidales</taxon>
        <taxon>Bacteroidaceae</taxon>
        <taxon>Phocaeicola</taxon>
    </lineage>
</organism>
<accession>A0A415TFL0</accession>
<dbReference type="Proteomes" id="UP000285109">
    <property type="component" value="Unassembled WGS sequence"/>
</dbReference>
<protein>
    <submittedName>
        <fullName evidence="1">Uncharacterized protein</fullName>
    </submittedName>
</protein>
<dbReference type="AlphaFoldDB" id="A0A415TFL0"/>
<evidence type="ECO:0000313" key="2">
    <source>
        <dbReference type="Proteomes" id="UP000285109"/>
    </source>
</evidence>